<dbReference type="AlphaFoldDB" id="A0A379SE15"/>
<dbReference type="InterPro" id="IPR007684">
    <property type="entry name" value="Znf_Ogr/Delta"/>
</dbReference>
<evidence type="ECO:0000259" key="1">
    <source>
        <dbReference type="Pfam" id="PF04606"/>
    </source>
</evidence>
<proteinExistence type="predicted"/>
<protein>
    <submittedName>
        <fullName evidence="2">Zinc-finger protein</fullName>
    </submittedName>
</protein>
<reference evidence="2 3" key="1">
    <citation type="submission" date="2018-06" db="EMBL/GenBank/DDBJ databases">
        <authorList>
            <consortium name="Pathogen Informatics"/>
            <person name="Doyle S."/>
        </authorList>
    </citation>
    <scope>NUCLEOTIDE SEQUENCE [LARGE SCALE GENOMIC DNA]</scope>
    <source>
        <strain evidence="2 3">NCTC10718</strain>
    </source>
</reference>
<accession>A0A379SE15</accession>
<keyword evidence="2" id="KW-0862">Zinc</keyword>
<name>A0A379SE15_SALER</name>
<feature type="domain" description="Zinc finger Ogr/Delta-type" evidence="1">
    <location>
        <begin position="9"/>
        <end position="54"/>
    </location>
</feature>
<dbReference type="Proteomes" id="UP000254332">
    <property type="component" value="Unassembled WGS sequence"/>
</dbReference>
<evidence type="ECO:0000313" key="3">
    <source>
        <dbReference type="Proteomes" id="UP000254332"/>
    </source>
</evidence>
<gene>
    <name evidence="2" type="ORF">NCTC10718_04611</name>
</gene>
<dbReference type="Pfam" id="PF04606">
    <property type="entry name" value="Ogr_Delta"/>
    <property type="match status" value="1"/>
</dbReference>
<dbReference type="GO" id="GO:0008270">
    <property type="term" value="F:zinc ion binding"/>
    <property type="evidence" value="ECO:0007669"/>
    <property type="project" value="UniProtKB-KW"/>
</dbReference>
<sequence>MSRQIHIFCPECGERSTISKVTYSGVTGATLTCRCNNLDCGHIAVWECEFAHTVKSPMQIFDVTERQITPGRNKVSQFVLSCTNCGRRATITRTARVHDESYVLYVRCSHSDCQHRFVSRLNFKNAVVPGAGVSGRLIQDIIKYLPASERQNVIDALREAGR</sequence>
<evidence type="ECO:0000313" key="2">
    <source>
        <dbReference type="EMBL" id="SUG27298.1"/>
    </source>
</evidence>
<dbReference type="EMBL" id="UGWQ01000002">
    <property type="protein sequence ID" value="SUG27298.1"/>
    <property type="molecule type" value="Genomic_DNA"/>
</dbReference>
<keyword evidence="2" id="KW-0479">Metal-binding</keyword>
<keyword evidence="2" id="KW-0863">Zinc-finger</keyword>
<organism evidence="2 3">
    <name type="scientific">Salmonella enterica</name>
    <name type="common">Salmonella choleraesuis</name>
    <dbReference type="NCBI Taxonomy" id="28901"/>
    <lineage>
        <taxon>Bacteria</taxon>
        <taxon>Pseudomonadati</taxon>
        <taxon>Pseudomonadota</taxon>
        <taxon>Gammaproteobacteria</taxon>
        <taxon>Enterobacterales</taxon>
        <taxon>Enterobacteriaceae</taxon>
        <taxon>Salmonella</taxon>
    </lineage>
</organism>